<dbReference type="InterPro" id="IPR011856">
    <property type="entry name" value="tRNA_endonuc-like_dom_sf"/>
</dbReference>
<dbReference type="RefSeq" id="WP_379479801.1">
    <property type="nucleotide sequence ID" value="NZ_JBHLTL010000001.1"/>
</dbReference>
<keyword evidence="2" id="KW-1185">Reference proteome</keyword>
<accession>A0ABV6PFF7</accession>
<protein>
    <recommendedName>
        <fullName evidence="3">PD-(D/E)XK nuclease superfamily protein</fullName>
    </recommendedName>
</protein>
<sequence>MARALGKPVLIDSAGDQSRLERIFLGSGNHSEKWLQALIQAHPDILPITEIEPGFGTLVPAAREVPCGHGFIDNLYLTPSGDIVFVETKLWRNSEIRREVVAQTLDYISALTSMSFEDFQLAVSQGENAPKRLYDLVSDLPDALAEAEFIDAVASNLRRGRMLAMVLGDGIRSETETLARLLQSHAGAHFTFALVEVATWRTETGAILAIPSTLAKTVMIERGIVRLEGAGVRVDPVPARAKPRAQSLSMGDFMAGMAKLDAALPQAIYALIDALEPIGVYAELKASLSFKFDHPDLNRTASFGYIDKQGRFWTNPTSLNLPERVWRPYLETLAVLVGGYVVDQPTGPFVAISSRSAPRINDLLPQHREALVEAIEKAVRDINEGSEA</sequence>
<gene>
    <name evidence="1" type="ORF">ACFFF7_02595</name>
</gene>
<organism evidence="1 2">
    <name type="scientific">Novosphingobium aquiterrae</name>
    <dbReference type="NCBI Taxonomy" id="624388"/>
    <lineage>
        <taxon>Bacteria</taxon>
        <taxon>Pseudomonadati</taxon>
        <taxon>Pseudomonadota</taxon>
        <taxon>Alphaproteobacteria</taxon>
        <taxon>Sphingomonadales</taxon>
        <taxon>Sphingomonadaceae</taxon>
        <taxon>Novosphingobium</taxon>
    </lineage>
</organism>
<dbReference type="Proteomes" id="UP001589943">
    <property type="component" value="Unassembled WGS sequence"/>
</dbReference>
<dbReference type="Gene3D" id="3.40.1350.10">
    <property type="match status" value="1"/>
</dbReference>
<proteinExistence type="predicted"/>
<reference evidence="1 2" key="1">
    <citation type="submission" date="2024-09" db="EMBL/GenBank/DDBJ databases">
        <authorList>
            <person name="Sun Q."/>
            <person name="Mori K."/>
        </authorList>
    </citation>
    <scope>NUCLEOTIDE SEQUENCE [LARGE SCALE GENOMIC DNA]</scope>
    <source>
        <strain evidence="1 2">NCAIM B.02537</strain>
    </source>
</reference>
<name>A0ABV6PFF7_9SPHN</name>
<dbReference type="EMBL" id="JBHLTL010000001">
    <property type="protein sequence ID" value="MFC0588294.1"/>
    <property type="molecule type" value="Genomic_DNA"/>
</dbReference>
<comment type="caution">
    <text evidence="1">The sequence shown here is derived from an EMBL/GenBank/DDBJ whole genome shotgun (WGS) entry which is preliminary data.</text>
</comment>
<evidence type="ECO:0000313" key="2">
    <source>
        <dbReference type="Proteomes" id="UP001589943"/>
    </source>
</evidence>
<evidence type="ECO:0008006" key="3">
    <source>
        <dbReference type="Google" id="ProtNLM"/>
    </source>
</evidence>
<evidence type="ECO:0000313" key="1">
    <source>
        <dbReference type="EMBL" id="MFC0588294.1"/>
    </source>
</evidence>